<dbReference type="Pfam" id="PF15243">
    <property type="entry name" value="ANAPC15"/>
    <property type="match status" value="1"/>
</dbReference>
<proteinExistence type="inferred from homology"/>
<protein>
    <recommendedName>
        <fullName evidence="9">Anaphase-promoting complex subunit 15</fullName>
    </recommendedName>
</protein>
<comment type="similarity">
    <text evidence="2">Belongs to the APC15 family.</text>
</comment>
<keyword evidence="4" id="KW-0498">Mitosis</keyword>
<evidence type="ECO:0000256" key="1">
    <source>
        <dbReference type="ARBA" id="ARBA00004906"/>
    </source>
</evidence>
<dbReference type="EnsemblMetazoa" id="SMAR013298-RA">
    <property type="protein sequence ID" value="SMAR013298-PA"/>
    <property type="gene ID" value="SMAR013298"/>
</dbReference>
<dbReference type="InterPro" id="IPR026182">
    <property type="entry name" value="ANAPC15"/>
</dbReference>
<organism evidence="7 8">
    <name type="scientific">Strigamia maritima</name>
    <name type="common">European centipede</name>
    <name type="synonym">Geophilus maritimus</name>
    <dbReference type="NCBI Taxonomy" id="126957"/>
    <lineage>
        <taxon>Eukaryota</taxon>
        <taxon>Metazoa</taxon>
        <taxon>Ecdysozoa</taxon>
        <taxon>Arthropoda</taxon>
        <taxon>Myriapoda</taxon>
        <taxon>Chilopoda</taxon>
        <taxon>Pleurostigmophora</taxon>
        <taxon>Geophilomorpha</taxon>
        <taxon>Linotaeniidae</taxon>
        <taxon>Strigamia</taxon>
    </lineage>
</organism>
<keyword evidence="8" id="KW-1185">Reference proteome</keyword>
<dbReference type="OMA" id="LWFNADR"/>
<evidence type="ECO:0000313" key="8">
    <source>
        <dbReference type="Proteomes" id="UP000014500"/>
    </source>
</evidence>
<dbReference type="HOGENOM" id="CLU_142923_1_0_1"/>
<evidence type="ECO:0000256" key="4">
    <source>
        <dbReference type="ARBA" id="ARBA00022776"/>
    </source>
</evidence>
<sequence length="100" mass="11404">MNPPSLFPSLLPRPVDPLWFSVDRPCDDENELVQQESEHQSWLTAIAHKDNDVAPIGKTASENFDDEDDTEEEDDDNDDDDSESNDDDDDELDADDMNYD</sequence>
<comment type="pathway">
    <text evidence="1">Protein modification; protein ubiquitination.</text>
</comment>
<dbReference type="GO" id="GO:0051301">
    <property type="term" value="P:cell division"/>
    <property type="evidence" value="ECO:0007669"/>
    <property type="project" value="UniProtKB-KW"/>
</dbReference>
<evidence type="ECO:0000256" key="3">
    <source>
        <dbReference type="ARBA" id="ARBA00022618"/>
    </source>
</evidence>
<keyword evidence="5" id="KW-0131">Cell cycle</keyword>
<reference evidence="8" key="1">
    <citation type="submission" date="2011-05" db="EMBL/GenBank/DDBJ databases">
        <authorList>
            <person name="Richards S.R."/>
            <person name="Qu J."/>
            <person name="Jiang H."/>
            <person name="Jhangiani S.N."/>
            <person name="Agravi P."/>
            <person name="Goodspeed R."/>
            <person name="Gross S."/>
            <person name="Mandapat C."/>
            <person name="Jackson L."/>
            <person name="Mathew T."/>
            <person name="Pu L."/>
            <person name="Thornton R."/>
            <person name="Saada N."/>
            <person name="Wilczek-Boney K.B."/>
            <person name="Lee S."/>
            <person name="Kovar C."/>
            <person name="Wu Y."/>
            <person name="Scherer S.E."/>
            <person name="Worley K.C."/>
            <person name="Muzny D.M."/>
            <person name="Gibbs R."/>
        </authorList>
    </citation>
    <scope>NUCLEOTIDE SEQUENCE</scope>
    <source>
        <strain evidence="8">Brora</strain>
    </source>
</reference>
<reference evidence="7" key="2">
    <citation type="submission" date="2015-02" db="UniProtKB">
        <authorList>
            <consortium name="EnsemblMetazoa"/>
        </authorList>
    </citation>
    <scope>IDENTIFICATION</scope>
</reference>
<evidence type="ECO:0008006" key="9">
    <source>
        <dbReference type="Google" id="ProtNLM"/>
    </source>
</evidence>
<evidence type="ECO:0000256" key="5">
    <source>
        <dbReference type="ARBA" id="ARBA00023306"/>
    </source>
</evidence>
<accession>T1JHG7</accession>
<dbReference type="GO" id="GO:0090266">
    <property type="term" value="P:regulation of mitotic cell cycle spindle assembly checkpoint"/>
    <property type="evidence" value="ECO:0007669"/>
    <property type="project" value="InterPro"/>
</dbReference>
<dbReference type="AlphaFoldDB" id="T1JHG7"/>
<feature type="region of interest" description="Disordered" evidence="6">
    <location>
        <begin position="48"/>
        <end position="100"/>
    </location>
</feature>
<dbReference type="eggNOG" id="ENOG502RZUK">
    <property type="taxonomic scope" value="Eukaryota"/>
</dbReference>
<evidence type="ECO:0000256" key="2">
    <source>
        <dbReference type="ARBA" id="ARBA00009618"/>
    </source>
</evidence>
<dbReference type="EMBL" id="JH431145">
    <property type="status" value="NOT_ANNOTATED_CDS"/>
    <property type="molecule type" value="Genomic_DNA"/>
</dbReference>
<dbReference type="STRING" id="126957.T1JHG7"/>
<name>T1JHG7_STRMM</name>
<keyword evidence="3" id="KW-0132">Cell division</keyword>
<evidence type="ECO:0000256" key="6">
    <source>
        <dbReference type="SAM" id="MobiDB-lite"/>
    </source>
</evidence>
<dbReference type="GO" id="GO:0005680">
    <property type="term" value="C:anaphase-promoting complex"/>
    <property type="evidence" value="ECO:0007669"/>
    <property type="project" value="InterPro"/>
</dbReference>
<dbReference type="Proteomes" id="UP000014500">
    <property type="component" value="Unassembled WGS sequence"/>
</dbReference>
<dbReference type="PANTHER" id="PTHR22526:SF2">
    <property type="entry name" value="ANAPHASE PROMOTING COMPLEX C SUBUNIT 15, PSEUDOGENE-RELATED"/>
    <property type="match status" value="1"/>
</dbReference>
<evidence type="ECO:0000313" key="7">
    <source>
        <dbReference type="EnsemblMetazoa" id="SMAR013298-PA"/>
    </source>
</evidence>
<feature type="compositionally biased region" description="Acidic residues" evidence="6">
    <location>
        <begin position="63"/>
        <end position="100"/>
    </location>
</feature>
<dbReference type="PANTHER" id="PTHR22526">
    <property type="entry name" value="ANAPHASE PROMOTING COMPLEX C SUBUNIT 15, PSEUDOGENE-RELATED"/>
    <property type="match status" value="1"/>
</dbReference>